<evidence type="ECO:0000256" key="6">
    <source>
        <dbReference type="ARBA" id="ARBA00022490"/>
    </source>
</evidence>
<comment type="similarity">
    <text evidence="3">Belongs to the FliH family.</text>
</comment>
<feature type="region of interest" description="Disordered" evidence="10">
    <location>
        <begin position="271"/>
        <end position="318"/>
    </location>
</feature>
<evidence type="ECO:0000256" key="8">
    <source>
        <dbReference type="ARBA" id="ARBA00022927"/>
    </source>
</evidence>
<dbReference type="PANTHER" id="PTHR34982:SF1">
    <property type="entry name" value="FLAGELLAR ASSEMBLY PROTEIN FLIH"/>
    <property type="match status" value="1"/>
</dbReference>
<organism evidence="12 13">
    <name type="scientific">Marinobacter nanhaiticus D15-8W</name>
    <dbReference type="NCBI Taxonomy" id="626887"/>
    <lineage>
        <taxon>Bacteria</taxon>
        <taxon>Pseudomonadati</taxon>
        <taxon>Pseudomonadota</taxon>
        <taxon>Gammaproteobacteria</taxon>
        <taxon>Pseudomonadales</taxon>
        <taxon>Marinobacteraceae</taxon>
        <taxon>Marinobacter</taxon>
    </lineage>
</organism>
<dbReference type="GO" id="GO:0009288">
    <property type="term" value="C:bacterial-type flagellum"/>
    <property type="evidence" value="ECO:0007669"/>
    <property type="project" value="InterPro"/>
</dbReference>
<sequence length="318" mass="35846">MKNKGYRDRIPSEELTAYERWELPLLDEHGNTVAHSREEEREVKPLTAADIEAIRQEAWEDGQREGREAGHQEGFNSGREAGHQEGVQQGLDEGREQGRQEALEQTREDVSQRLERLEKLMAELVDPIRRHDDELETALFNLATVLARAVVYRELQLDSSQIRSVVREAVASLPSTQDNIRIRVNPADVDWVREAAGRFDAEASVIDDETILAGGCKVETRHSLVDFTVEKRFQKAVQRMLDQQLNSDEPGDSVELDAMMGDLTDFHRDVLETGEDASTLSESSSLDDEQQSSIPPSNADTGSDNPEEHRDEQSRGTD</sequence>
<dbReference type="OrthoDB" id="8480773at2"/>
<keyword evidence="9" id="KW-1006">Bacterial flagellum protein export</keyword>
<gene>
    <name evidence="12" type="ORF">J057_01274</name>
</gene>
<evidence type="ECO:0000259" key="11">
    <source>
        <dbReference type="Pfam" id="PF02108"/>
    </source>
</evidence>
<evidence type="ECO:0000313" key="12">
    <source>
        <dbReference type="EMBL" id="ENO17028.1"/>
    </source>
</evidence>
<reference evidence="12 13" key="1">
    <citation type="journal article" date="2013" name="Genome Announc.">
        <title>Genome Sequence of the Polycyclic Aromatic Hydrocarbon-Degrading Bacterium Strain Marinobacter nanhaiticus D15-8WT.</title>
        <authorList>
            <person name="Cui Z."/>
            <person name="Gao W."/>
            <person name="Li Q."/>
            <person name="Xu G."/>
            <person name="Zheng L."/>
        </authorList>
    </citation>
    <scope>NUCLEOTIDE SEQUENCE [LARGE SCALE GENOMIC DNA]</scope>
    <source>
        <strain evidence="12 13">D15-8W</strain>
    </source>
</reference>
<feature type="compositionally biased region" description="Basic and acidic residues" evidence="10">
    <location>
        <begin position="92"/>
        <end position="110"/>
    </location>
</feature>
<dbReference type="GO" id="GO:0003774">
    <property type="term" value="F:cytoskeletal motor activity"/>
    <property type="evidence" value="ECO:0007669"/>
    <property type="project" value="InterPro"/>
</dbReference>
<keyword evidence="6" id="KW-0963">Cytoplasm</keyword>
<dbReference type="GO" id="GO:0005829">
    <property type="term" value="C:cytosol"/>
    <property type="evidence" value="ECO:0007669"/>
    <property type="project" value="TreeGrafter"/>
</dbReference>
<dbReference type="AlphaFoldDB" id="N6X7A6"/>
<evidence type="ECO:0000256" key="10">
    <source>
        <dbReference type="SAM" id="MobiDB-lite"/>
    </source>
</evidence>
<dbReference type="InterPro" id="IPR018035">
    <property type="entry name" value="Flagellar_FliH/T3SS_HrpE"/>
</dbReference>
<comment type="caution">
    <text evidence="12">The sequence shown here is derived from an EMBL/GenBank/DDBJ whole genome shotgun (WGS) entry which is preliminary data.</text>
</comment>
<keyword evidence="12" id="KW-0969">Cilium</keyword>
<evidence type="ECO:0000256" key="2">
    <source>
        <dbReference type="ARBA" id="ARBA00004496"/>
    </source>
</evidence>
<feature type="compositionally biased region" description="Basic and acidic residues" evidence="10">
    <location>
        <begin position="52"/>
        <end position="71"/>
    </location>
</feature>
<keyword evidence="12" id="KW-0966">Cell projection</keyword>
<feature type="region of interest" description="Disordered" evidence="10">
    <location>
        <begin position="32"/>
        <end position="110"/>
    </location>
</feature>
<dbReference type="InterPro" id="IPR000563">
    <property type="entry name" value="Flag_FliH"/>
</dbReference>
<dbReference type="GO" id="GO:0071973">
    <property type="term" value="P:bacterial-type flagellum-dependent cell motility"/>
    <property type="evidence" value="ECO:0007669"/>
    <property type="project" value="InterPro"/>
</dbReference>
<dbReference type="PATRIC" id="fig|626887.3.peg.235"/>
<dbReference type="GO" id="GO:0015031">
    <property type="term" value="P:protein transport"/>
    <property type="evidence" value="ECO:0007669"/>
    <property type="project" value="UniProtKB-KW"/>
</dbReference>
<keyword evidence="12" id="KW-0282">Flagellum</keyword>
<feature type="domain" description="Flagellar assembly protein FliH/Type III secretion system HrpE" evidence="11">
    <location>
        <begin position="112"/>
        <end position="235"/>
    </location>
</feature>
<evidence type="ECO:0000256" key="9">
    <source>
        <dbReference type="ARBA" id="ARBA00023225"/>
    </source>
</evidence>
<keyword evidence="13" id="KW-1185">Reference proteome</keyword>
<dbReference type="SUPFAM" id="SSF160527">
    <property type="entry name" value="V-type ATPase subunit E-like"/>
    <property type="match status" value="1"/>
</dbReference>
<dbReference type="STRING" id="626887.J057_01274"/>
<dbReference type="GO" id="GO:0044781">
    <property type="term" value="P:bacterial-type flagellum organization"/>
    <property type="evidence" value="ECO:0007669"/>
    <property type="project" value="UniProtKB-KW"/>
</dbReference>
<feature type="compositionally biased region" description="Basic and acidic residues" evidence="10">
    <location>
        <begin position="32"/>
        <end position="44"/>
    </location>
</feature>
<evidence type="ECO:0000256" key="4">
    <source>
        <dbReference type="ARBA" id="ARBA00016507"/>
    </source>
</evidence>
<evidence type="ECO:0000256" key="1">
    <source>
        <dbReference type="ARBA" id="ARBA00003041"/>
    </source>
</evidence>
<dbReference type="RefSeq" id="WP_004582801.1">
    <property type="nucleotide sequence ID" value="NZ_AP028878.1"/>
</dbReference>
<protein>
    <recommendedName>
        <fullName evidence="4">Flagellar assembly protein FliH</fullName>
    </recommendedName>
</protein>
<keyword evidence="5" id="KW-0813">Transport</keyword>
<proteinExistence type="inferred from homology"/>
<evidence type="ECO:0000256" key="3">
    <source>
        <dbReference type="ARBA" id="ARBA00006602"/>
    </source>
</evidence>
<keyword evidence="7" id="KW-1005">Bacterial flagellum biogenesis</keyword>
<feature type="compositionally biased region" description="Basic and acidic residues" evidence="10">
    <location>
        <begin position="306"/>
        <end position="318"/>
    </location>
</feature>
<keyword evidence="8" id="KW-0653">Protein transport</keyword>
<dbReference type="Proteomes" id="UP000013165">
    <property type="component" value="Unassembled WGS sequence"/>
</dbReference>
<name>N6X7A6_9GAMM</name>
<comment type="subcellular location">
    <subcellularLocation>
        <location evidence="2">Cytoplasm</location>
    </subcellularLocation>
</comment>
<dbReference type="HOGENOM" id="CLU_062625_0_1_6"/>
<evidence type="ECO:0000256" key="5">
    <source>
        <dbReference type="ARBA" id="ARBA00022448"/>
    </source>
</evidence>
<dbReference type="EMBL" id="APLQ01000007">
    <property type="protein sequence ID" value="ENO17028.1"/>
    <property type="molecule type" value="Genomic_DNA"/>
</dbReference>
<dbReference type="eggNOG" id="COG1317">
    <property type="taxonomic scope" value="Bacteria"/>
</dbReference>
<dbReference type="InterPro" id="IPR051472">
    <property type="entry name" value="T3SS_Stator/FliH"/>
</dbReference>
<dbReference type="PRINTS" id="PR01003">
    <property type="entry name" value="FLGFLIH"/>
</dbReference>
<dbReference type="PANTHER" id="PTHR34982">
    <property type="entry name" value="YOP PROTEINS TRANSLOCATION PROTEIN L"/>
    <property type="match status" value="1"/>
</dbReference>
<dbReference type="Pfam" id="PF02108">
    <property type="entry name" value="FliH"/>
    <property type="match status" value="1"/>
</dbReference>
<feature type="compositionally biased region" description="Polar residues" evidence="10">
    <location>
        <begin position="294"/>
        <end position="304"/>
    </location>
</feature>
<accession>N6X7A6</accession>
<evidence type="ECO:0000256" key="7">
    <source>
        <dbReference type="ARBA" id="ARBA00022795"/>
    </source>
</evidence>
<evidence type="ECO:0000313" key="13">
    <source>
        <dbReference type="Proteomes" id="UP000013165"/>
    </source>
</evidence>
<comment type="function">
    <text evidence="1">Needed for flagellar regrowth and assembly.</text>
</comment>